<name>A0A5A7UYM3_CUCMM</name>
<dbReference type="Proteomes" id="UP000321393">
    <property type="component" value="Unassembled WGS sequence"/>
</dbReference>
<keyword evidence="2" id="KW-1133">Transmembrane helix</keyword>
<protein>
    <submittedName>
        <fullName evidence="3">Uncharacterized protein</fullName>
    </submittedName>
</protein>
<comment type="caution">
    <text evidence="3">The sequence shown here is derived from an EMBL/GenBank/DDBJ whole genome shotgun (WGS) entry which is preliminary data.</text>
</comment>
<proteinExistence type="predicted"/>
<feature type="compositionally biased region" description="Basic and acidic residues" evidence="1">
    <location>
        <begin position="180"/>
        <end position="193"/>
    </location>
</feature>
<feature type="region of interest" description="Disordered" evidence="1">
    <location>
        <begin position="172"/>
        <end position="193"/>
    </location>
</feature>
<organism evidence="3 4">
    <name type="scientific">Cucumis melo var. makuwa</name>
    <name type="common">Oriental melon</name>
    <dbReference type="NCBI Taxonomy" id="1194695"/>
    <lineage>
        <taxon>Eukaryota</taxon>
        <taxon>Viridiplantae</taxon>
        <taxon>Streptophyta</taxon>
        <taxon>Embryophyta</taxon>
        <taxon>Tracheophyta</taxon>
        <taxon>Spermatophyta</taxon>
        <taxon>Magnoliopsida</taxon>
        <taxon>eudicotyledons</taxon>
        <taxon>Gunneridae</taxon>
        <taxon>Pentapetalae</taxon>
        <taxon>rosids</taxon>
        <taxon>fabids</taxon>
        <taxon>Cucurbitales</taxon>
        <taxon>Cucurbitaceae</taxon>
        <taxon>Benincaseae</taxon>
        <taxon>Cucumis</taxon>
    </lineage>
</organism>
<evidence type="ECO:0000313" key="3">
    <source>
        <dbReference type="EMBL" id="KAA0059747.1"/>
    </source>
</evidence>
<dbReference type="AlphaFoldDB" id="A0A5A7UYM3"/>
<keyword evidence="2" id="KW-0472">Membrane</keyword>
<evidence type="ECO:0000313" key="4">
    <source>
        <dbReference type="Proteomes" id="UP000321393"/>
    </source>
</evidence>
<gene>
    <name evidence="3" type="ORF">E6C27_scaffold46826G00010</name>
</gene>
<feature type="transmembrane region" description="Helical" evidence="2">
    <location>
        <begin position="61"/>
        <end position="81"/>
    </location>
</feature>
<evidence type="ECO:0000256" key="2">
    <source>
        <dbReference type="SAM" id="Phobius"/>
    </source>
</evidence>
<dbReference type="EMBL" id="SSTE01005939">
    <property type="protein sequence ID" value="KAA0059747.1"/>
    <property type="molecule type" value="Genomic_DNA"/>
</dbReference>
<evidence type="ECO:0000256" key="1">
    <source>
        <dbReference type="SAM" id="MobiDB-lite"/>
    </source>
</evidence>
<keyword evidence="2" id="KW-0812">Transmembrane</keyword>
<reference evidence="3 4" key="1">
    <citation type="submission" date="2019-08" db="EMBL/GenBank/DDBJ databases">
        <title>Draft genome sequences of two oriental melons (Cucumis melo L. var makuwa).</title>
        <authorList>
            <person name="Kwon S.-Y."/>
        </authorList>
    </citation>
    <scope>NUCLEOTIDE SEQUENCE [LARGE SCALE GENOMIC DNA]</scope>
    <source>
        <strain evidence="4">cv. SW 3</strain>
        <tissue evidence="3">Leaf</tissue>
    </source>
</reference>
<accession>A0A5A7UYM3</accession>
<sequence length="224" mass="25307">MDSSLPAMKDIHFSDSSTRTDYEMGKLSRDRLSCANEEGKADSTPRLSVEPEVSFLVGIKMQFFFLSLLIYGSSLIFPFTFESVAGKRANQAPGRKFGNRKEPRCWLSSIRTRGCGRSYLTERVLVFILGVRSRTKGAGAEEEKAEVPPVPLSLSVLEAEVERSDRYHSAPIRKSRRGLKAKEKERSSDLRDQRERIHAKQLWKRRETHGAGAEEVAFVLAKLI</sequence>